<dbReference type="EMBL" id="VIRS01000056">
    <property type="protein sequence ID" value="TQS39801.1"/>
    <property type="molecule type" value="Genomic_DNA"/>
</dbReference>
<dbReference type="InterPro" id="IPR004358">
    <property type="entry name" value="Sig_transdc_His_kin-like_C"/>
</dbReference>
<dbReference type="Pfam" id="PF00512">
    <property type="entry name" value="HisKA"/>
    <property type="match status" value="1"/>
</dbReference>
<dbReference type="GO" id="GO:0005886">
    <property type="term" value="C:plasma membrane"/>
    <property type="evidence" value="ECO:0007669"/>
    <property type="project" value="UniProtKB-SubCell"/>
</dbReference>
<dbReference type="InterPro" id="IPR036890">
    <property type="entry name" value="HATPase_C_sf"/>
</dbReference>
<dbReference type="CDD" id="cd00082">
    <property type="entry name" value="HisKA"/>
    <property type="match status" value="1"/>
</dbReference>
<dbReference type="Gene3D" id="1.10.287.130">
    <property type="match status" value="1"/>
</dbReference>
<dbReference type="InterPro" id="IPR005467">
    <property type="entry name" value="His_kinase_dom"/>
</dbReference>
<dbReference type="SMART" id="SM00388">
    <property type="entry name" value="HisKA"/>
    <property type="match status" value="1"/>
</dbReference>
<evidence type="ECO:0000256" key="5">
    <source>
        <dbReference type="ARBA" id="ARBA00022679"/>
    </source>
</evidence>
<comment type="catalytic activity">
    <reaction evidence="1">
        <text>ATP + protein L-histidine = ADP + protein N-phospho-L-histidine.</text>
        <dbReference type="EC" id="2.7.13.3"/>
    </reaction>
</comment>
<keyword evidence="6 9" id="KW-0418">Kinase</keyword>
<dbReference type="SMART" id="SM00387">
    <property type="entry name" value="HATPase_c"/>
    <property type="match status" value="1"/>
</dbReference>
<keyword evidence="5" id="KW-0808">Transferase</keyword>
<gene>
    <name evidence="9" type="ORF">FL583_38180</name>
</gene>
<dbReference type="PRINTS" id="PR00344">
    <property type="entry name" value="BCTRLSENSOR"/>
</dbReference>
<dbReference type="CDD" id="cd00075">
    <property type="entry name" value="HATPase"/>
    <property type="match status" value="1"/>
</dbReference>
<evidence type="ECO:0000256" key="2">
    <source>
        <dbReference type="ARBA" id="ARBA00004236"/>
    </source>
</evidence>
<dbReference type="GO" id="GO:0000155">
    <property type="term" value="F:phosphorelay sensor kinase activity"/>
    <property type="evidence" value="ECO:0007669"/>
    <property type="project" value="InterPro"/>
</dbReference>
<evidence type="ECO:0000313" key="9">
    <source>
        <dbReference type="EMBL" id="TQS39801.1"/>
    </source>
</evidence>
<evidence type="ECO:0000259" key="8">
    <source>
        <dbReference type="PROSITE" id="PS50109"/>
    </source>
</evidence>
<dbReference type="OrthoDB" id="9757990at2"/>
<keyword evidence="7" id="KW-0902">Two-component regulatory system</keyword>
<name>A0A545AEP4_9ACTN</name>
<dbReference type="PANTHER" id="PTHR43711">
    <property type="entry name" value="TWO-COMPONENT HISTIDINE KINASE"/>
    <property type="match status" value="1"/>
</dbReference>
<dbReference type="PANTHER" id="PTHR43711:SF1">
    <property type="entry name" value="HISTIDINE KINASE 1"/>
    <property type="match status" value="1"/>
</dbReference>
<dbReference type="InterPro" id="IPR003661">
    <property type="entry name" value="HisK_dim/P_dom"/>
</dbReference>
<comment type="subcellular location">
    <subcellularLocation>
        <location evidence="2">Cell membrane</location>
    </subcellularLocation>
</comment>
<reference evidence="9 10" key="1">
    <citation type="submission" date="2019-07" db="EMBL/GenBank/DDBJ databases">
        <title>Cryptosporangium phraense sp. nov., isolated from plant litter.</title>
        <authorList>
            <person name="Suriyachadkun C."/>
        </authorList>
    </citation>
    <scope>NUCLEOTIDE SEQUENCE [LARGE SCALE GENOMIC DNA]</scope>
    <source>
        <strain evidence="9 10">A-T 5661</strain>
    </source>
</reference>
<evidence type="ECO:0000256" key="3">
    <source>
        <dbReference type="ARBA" id="ARBA00012438"/>
    </source>
</evidence>
<keyword evidence="10" id="KW-1185">Reference proteome</keyword>
<feature type="domain" description="Histidine kinase" evidence="8">
    <location>
        <begin position="1"/>
        <end position="212"/>
    </location>
</feature>
<evidence type="ECO:0000313" key="10">
    <source>
        <dbReference type="Proteomes" id="UP000317982"/>
    </source>
</evidence>
<dbReference type="Proteomes" id="UP000317982">
    <property type="component" value="Unassembled WGS sequence"/>
</dbReference>
<dbReference type="SUPFAM" id="SSF55874">
    <property type="entry name" value="ATPase domain of HSP90 chaperone/DNA topoisomerase II/histidine kinase"/>
    <property type="match status" value="1"/>
</dbReference>
<comment type="caution">
    <text evidence="9">The sequence shown here is derived from an EMBL/GenBank/DDBJ whole genome shotgun (WGS) entry which is preliminary data.</text>
</comment>
<evidence type="ECO:0000256" key="6">
    <source>
        <dbReference type="ARBA" id="ARBA00022777"/>
    </source>
</evidence>
<evidence type="ECO:0000256" key="1">
    <source>
        <dbReference type="ARBA" id="ARBA00000085"/>
    </source>
</evidence>
<dbReference type="Pfam" id="PF02518">
    <property type="entry name" value="HATPase_c"/>
    <property type="match status" value="1"/>
</dbReference>
<dbReference type="EC" id="2.7.13.3" evidence="3"/>
<dbReference type="AlphaFoldDB" id="A0A545AEP4"/>
<dbReference type="SUPFAM" id="SSF47384">
    <property type="entry name" value="Homodimeric domain of signal transducing histidine kinase"/>
    <property type="match status" value="1"/>
</dbReference>
<dbReference type="InterPro" id="IPR036097">
    <property type="entry name" value="HisK_dim/P_sf"/>
</dbReference>
<evidence type="ECO:0000256" key="7">
    <source>
        <dbReference type="ARBA" id="ARBA00023012"/>
    </source>
</evidence>
<proteinExistence type="predicted"/>
<accession>A0A545AEP4</accession>
<dbReference type="PROSITE" id="PS50109">
    <property type="entry name" value="HIS_KIN"/>
    <property type="match status" value="1"/>
</dbReference>
<dbReference type="InterPro" id="IPR003594">
    <property type="entry name" value="HATPase_dom"/>
</dbReference>
<sequence>MRTPLTSISTYSQLLADDPGSMPPASRQLLEIIRRNTGSLTAIIDDLLDLAALESGHVTLRPEKTDLAQLVREAVESVRATADDRSLTLRVEVPAELQIRGDAQRLRQVFDNLFSNAVKYNHEAGRITVELHRERDEAVLRVTDTGIGVPIADRPRLFERFFRSSNVRDSGIPGTGLGLSVSSAIVAQHGGRLSATHHDPGTTLTVRLPASPNIG</sequence>
<evidence type="ECO:0000256" key="4">
    <source>
        <dbReference type="ARBA" id="ARBA00022553"/>
    </source>
</evidence>
<dbReference type="FunFam" id="3.30.565.10:FF:000006">
    <property type="entry name" value="Sensor histidine kinase WalK"/>
    <property type="match status" value="1"/>
</dbReference>
<dbReference type="InterPro" id="IPR050736">
    <property type="entry name" value="Sensor_HK_Regulatory"/>
</dbReference>
<protein>
    <recommendedName>
        <fullName evidence="3">histidine kinase</fullName>
        <ecNumber evidence="3">2.7.13.3</ecNumber>
    </recommendedName>
</protein>
<keyword evidence="4" id="KW-0597">Phosphoprotein</keyword>
<dbReference type="InParanoid" id="A0A545AEP4"/>
<organism evidence="9 10">
    <name type="scientific">Cryptosporangium phraense</name>
    <dbReference type="NCBI Taxonomy" id="2593070"/>
    <lineage>
        <taxon>Bacteria</taxon>
        <taxon>Bacillati</taxon>
        <taxon>Actinomycetota</taxon>
        <taxon>Actinomycetes</taxon>
        <taxon>Cryptosporangiales</taxon>
        <taxon>Cryptosporangiaceae</taxon>
        <taxon>Cryptosporangium</taxon>
    </lineage>
</organism>
<dbReference type="Gene3D" id="3.30.565.10">
    <property type="entry name" value="Histidine kinase-like ATPase, C-terminal domain"/>
    <property type="match status" value="1"/>
</dbReference>
<dbReference type="RefSeq" id="WP_142709797.1">
    <property type="nucleotide sequence ID" value="NZ_VIRS01000056.1"/>
</dbReference>